<feature type="transmembrane region" description="Helical" evidence="1">
    <location>
        <begin position="49"/>
        <end position="69"/>
    </location>
</feature>
<gene>
    <name evidence="2" type="ORF">CVU82_00845</name>
</gene>
<accession>A0A2N2EAM5</accession>
<protein>
    <submittedName>
        <fullName evidence="2">Uncharacterized protein</fullName>
    </submittedName>
</protein>
<dbReference type="EMBL" id="PHAI01000001">
    <property type="protein sequence ID" value="PKM91738.1"/>
    <property type="molecule type" value="Genomic_DNA"/>
</dbReference>
<dbReference type="AlphaFoldDB" id="A0A2N2EAM5"/>
<keyword evidence="1" id="KW-0812">Transmembrane</keyword>
<evidence type="ECO:0000313" key="3">
    <source>
        <dbReference type="Proteomes" id="UP000233517"/>
    </source>
</evidence>
<evidence type="ECO:0000256" key="1">
    <source>
        <dbReference type="SAM" id="Phobius"/>
    </source>
</evidence>
<reference evidence="2 3" key="1">
    <citation type="journal article" date="2017" name="ISME J.">
        <title>Potential for microbial H2 and metal transformations associated with novel bacteria and archaea in deep terrestrial subsurface sediments.</title>
        <authorList>
            <person name="Hernsdorf A.W."/>
            <person name="Amano Y."/>
            <person name="Miyakawa K."/>
            <person name="Ise K."/>
            <person name="Suzuki Y."/>
            <person name="Anantharaman K."/>
            <person name="Probst A."/>
            <person name="Burstein D."/>
            <person name="Thomas B.C."/>
            <person name="Banfield J.F."/>
        </authorList>
    </citation>
    <scope>NUCLEOTIDE SEQUENCE [LARGE SCALE GENOMIC DNA]</scope>
    <source>
        <strain evidence="2">HGW-Falkowbacteria-1</strain>
    </source>
</reference>
<proteinExistence type="predicted"/>
<comment type="caution">
    <text evidence="2">The sequence shown here is derived from an EMBL/GenBank/DDBJ whole genome shotgun (WGS) entry which is preliminary data.</text>
</comment>
<organism evidence="2 3">
    <name type="scientific">Candidatus Falkowbacteria bacterium HGW-Falkowbacteria-1</name>
    <dbReference type="NCBI Taxonomy" id="2013768"/>
    <lineage>
        <taxon>Bacteria</taxon>
        <taxon>Candidatus Falkowiibacteriota</taxon>
    </lineage>
</organism>
<keyword evidence="1" id="KW-0472">Membrane</keyword>
<name>A0A2N2EAM5_9BACT</name>
<sequence>MVNSLDFLDEKIGNRQRMSKADLIGLVLFKKIRRFKKAFISFLSKHKFFSFYLLALLIYLFIKFVFRYIV</sequence>
<dbReference type="Proteomes" id="UP000233517">
    <property type="component" value="Unassembled WGS sequence"/>
</dbReference>
<evidence type="ECO:0000313" key="2">
    <source>
        <dbReference type="EMBL" id="PKM91738.1"/>
    </source>
</evidence>
<keyword evidence="1" id="KW-1133">Transmembrane helix</keyword>